<evidence type="ECO:0000256" key="1">
    <source>
        <dbReference type="SAM" id="MobiDB-lite"/>
    </source>
</evidence>
<proteinExistence type="predicted"/>
<sequence>SGKKSGAVKDKSVKPATVVPLPKPTSVTDRPWTEVVKRGKRKEGGGAPTAAQSAAKGKAPPKRATEKAPSKGDTTSGEANVKAPATKPVPPKRKVPRTSAVVLTCPEGNYAECMLEVRRRIKLADLGIQSHNIRRTATNAYSIKVAGEGNKKKADTLAIKMAEVLAGKERVRVARLELMAELRLSNMDDSVSKADARKTLAEKGKIPPTAIKVGLPKRVANGLYTVVVCCPLTLANLLSRERKIVIGWAKAKVELLTKRPLQCYRCMSFGHTRATCTSVVDRTGLCYRCGKATSPKYAQTNHTASSVRARDDLPTIGLVGSPAKARKRPGKMSPI</sequence>
<dbReference type="AlphaFoldDB" id="A0A6J1QR18"/>
<evidence type="ECO:0000313" key="2">
    <source>
        <dbReference type="Proteomes" id="UP000504618"/>
    </source>
</evidence>
<evidence type="ECO:0000313" key="3">
    <source>
        <dbReference type="RefSeq" id="XP_024884383.1"/>
    </source>
</evidence>
<dbReference type="InterPro" id="IPR036875">
    <property type="entry name" value="Znf_CCHC_sf"/>
</dbReference>
<dbReference type="GO" id="GO:0003676">
    <property type="term" value="F:nucleic acid binding"/>
    <property type="evidence" value="ECO:0007669"/>
    <property type="project" value="InterPro"/>
</dbReference>
<accession>A0A6J1QR18</accession>
<organism evidence="2 3">
    <name type="scientific">Temnothorax curvispinosus</name>
    <dbReference type="NCBI Taxonomy" id="300111"/>
    <lineage>
        <taxon>Eukaryota</taxon>
        <taxon>Metazoa</taxon>
        <taxon>Ecdysozoa</taxon>
        <taxon>Arthropoda</taxon>
        <taxon>Hexapoda</taxon>
        <taxon>Insecta</taxon>
        <taxon>Pterygota</taxon>
        <taxon>Neoptera</taxon>
        <taxon>Endopterygota</taxon>
        <taxon>Hymenoptera</taxon>
        <taxon>Apocrita</taxon>
        <taxon>Aculeata</taxon>
        <taxon>Formicoidea</taxon>
        <taxon>Formicidae</taxon>
        <taxon>Myrmicinae</taxon>
        <taxon>Temnothorax</taxon>
    </lineage>
</organism>
<feature type="region of interest" description="Disordered" evidence="1">
    <location>
        <begin position="1"/>
        <end position="96"/>
    </location>
</feature>
<dbReference type="Proteomes" id="UP000504618">
    <property type="component" value="Unplaced"/>
</dbReference>
<keyword evidence="2" id="KW-1185">Reference proteome</keyword>
<reference evidence="3" key="1">
    <citation type="submission" date="2025-08" db="UniProtKB">
        <authorList>
            <consortium name="RefSeq"/>
        </authorList>
    </citation>
    <scope>IDENTIFICATION</scope>
    <source>
        <tissue evidence="3">Whole body</tissue>
    </source>
</reference>
<dbReference type="GeneID" id="112462696"/>
<name>A0A6J1QR18_9HYME</name>
<protein>
    <submittedName>
        <fullName evidence="3">Uncharacterized protein LOC112462696</fullName>
    </submittedName>
</protein>
<feature type="non-terminal residue" evidence="3">
    <location>
        <position position="1"/>
    </location>
</feature>
<dbReference type="GO" id="GO:0008270">
    <property type="term" value="F:zinc ion binding"/>
    <property type="evidence" value="ECO:0007669"/>
    <property type="project" value="InterPro"/>
</dbReference>
<dbReference type="OrthoDB" id="7554581at2759"/>
<dbReference type="SUPFAM" id="SSF57756">
    <property type="entry name" value="Retrovirus zinc finger-like domains"/>
    <property type="match status" value="1"/>
</dbReference>
<dbReference type="RefSeq" id="XP_024884383.1">
    <property type="nucleotide sequence ID" value="XM_025028615.1"/>
</dbReference>
<dbReference type="Gene3D" id="4.10.60.10">
    <property type="entry name" value="Zinc finger, CCHC-type"/>
    <property type="match status" value="1"/>
</dbReference>
<gene>
    <name evidence="3" type="primary">LOC112462696</name>
</gene>